<dbReference type="KEGG" id="chya:V22_28770"/>
<dbReference type="EMBL" id="CP036316">
    <property type="protein sequence ID" value="QDT65619.1"/>
    <property type="molecule type" value="Genomic_DNA"/>
</dbReference>
<feature type="transmembrane region" description="Helical" evidence="1">
    <location>
        <begin position="29"/>
        <end position="46"/>
    </location>
</feature>
<keyword evidence="1" id="KW-0472">Membrane</keyword>
<sequence precursor="true">MDENECNMFKIKILQEALTQTGKTLESAFQLWILTVSILAVVYLSLSPDKQIEVPIINLPLERSIAIYVLTVLTSAMTFRMFYLMDREHTLRGNLHPLIKNIDSDFDQETFRFPSTLQSLTELNNHGRLGTAVQLSTATALSVAFVFPMVVLLLDVIQNGLTFMLLAFATIDFLLVVPITPLVIAELFTPLQNNDTKSNHE</sequence>
<name>A0A517TB68_9PLAN</name>
<feature type="transmembrane region" description="Helical" evidence="1">
    <location>
        <begin position="66"/>
        <end position="85"/>
    </location>
</feature>
<evidence type="ECO:0000256" key="1">
    <source>
        <dbReference type="SAM" id="Phobius"/>
    </source>
</evidence>
<evidence type="ECO:0000313" key="2">
    <source>
        <dbReference type="EMBL" id="QDT65619.1"/>
    </source>
</evidence>
<reference evidence="2 3" key="1">
    <citation type="submission" date="2019-02" db="EMBL/GenBank/DDBJ databases">
        <title>Deep-cultivation of Planctomycetes and their phenomic and genomic characterization uncovers novel biology.</title>
        <authorList>
            <person name="Wiegand S."/>
            <person name="Jogler M."/>
            <person name="Boedeker C."/>
            <person name="Pinto D."/>
            <person name="Vollmers J."/>
            <person name="Rivas-Marin E."/>
            <person name="Kohn T."/>
            <person name="Peeters S.H."/>
            <person name="Heuer A."/>
            <person name="Rast P."/>
            <person name="Oberbeckmann S."/>
            <person name="Bunk B."/>
            <person name="Jeske O."/>
            <person name="Meyerdierks A."/>
            <person name="Storesund J.E."/>
            <person name="Kallscheuer N."/>
            <person name="Luecker S."/>
            <person name="Lage O.M."/>
            <person name="Pohl T."/>
            <person name="Merkel B.J."/>
            <person name="Hornburger P."/>
            <person name="Mueller R.-W."/>
            <person name="Bruemmer F."/>
            <person name="Labrenz M."/>
            <person name="Spormann A.M."/>
            <person name="Op den Camp H."/>
            <person name="Overmann J."/>
            <person name="Amann R."/>
            <person name="Jetten M.S.M."/>
            <person name="Mascher T."/>
            <person name="Medema M.H."/>
            <person name="Devos D.P."/>
            <person name="Kaster A.-K."/>
            <person name="Ovreas L."/>
            <person name="Rohde M."/>
            <person name="Galperin M.Y."/>
            <person name="Jogler C."/>
        </authorList>
    </citation>
    <scope>NUCLEOTIDE SEQUENCE [LARGE SCALE GENOMIC DNA]</scope>
    <source>
        <strain evidence="2 3">V22</strain>
    </source>
</reference>
<keyword evidence="1" id="KW-0812">Transmembrane</keyword>
<keyword evidence="1" id="KW-1133">Transmembrane helix</keyword>
<feature type="transmembrane region" description="Helical" evidence="1">
    <location>
        <begin position="132"/>
        <end position="154"/>
    </location>
</feature>
<feature type="transmembrane region" description="Helical" evidence="1">
    <location>
        <begin position="161"/>
        <end position="184"/>
    </location>
</feature>
<evidence type="ECO:0000313" key="3">
    <source>
        <dbReference type="Proteomes" id="UP000319976"/>
    </source>
</evidence>
<gene>
    <name evidence="2" type="ORF">V22_28770</name>
</gene>
<organism evidence="2 3">
    <name type="scientific">Calycomorphotria hydatis</name>
    <dbReference type="NCBI Taxonomy" id="2528027"/>
    <lineage>
        <taxon>Bacteria</taxon>
        <taxon>Pseudomonadati</taxon>
        <taxon>Planctomycetota</taxon>
        <taxon>Planctomycetia</taxon>
        <taxon>Planctomycetales</taxon>
        <taxon>Planctomycetaceae</taxon>
        <taxon>Calycomorphotria</taxon>
    </lineage>
</organism>
<dbReference type="RefSeq" id="WP_145263852.1">
    <property type="nucleotide sequence ID" value="NZ_CP036316.1"/>
</dbReference>
<protein>
    <submittedName>
        <fullName evidence="2">Uncharacterized protein</fullName>
    </submittedName>
</protein>
<keyword evidence="3" id="KW-1185">Reference proteome</keyword>
<accession>A0A517TB68</accession>
<dbReference type="Proteomes" id="UP000319976">
    <property type="component" value="Chromosome"/>
</dbReference>
<dbReference type="AlphaFoldDB" id="A0A517TB68"/>
<proteinExistence type="predicted"/>